<evidence type="ECO:0000313" key="14">
    <source>
        <dbReference type="EMBL" id="KAH7560399.1"/>
    </source>
</evidence>
<dbReference type="PROSITE" id="PS51194">
    <property type="entry name" value="HELICASE_CTER"/>
    <property type="match status" value="1"/>
</dbReference>
<dbReference type="InterPro" id="IPR001650">
    <property type="entry name" value="Helicase_C-like"/>
</dbReference>
<dbReference type="PANTHER" id="PTHR46344">
    <property type="entry name" value="OS02G0202900 PROTEIN"/>
    <property type="match status" value="1"/>
</dbReference>
<dbReference type="Proteomes" id="UP000827721">
    <property type="component" value="Unassembled WGS sequence"/>
</dbReference>
<dbReference type="Pfam" id="PF01344">
    <property type="entry name" value="Kelch_1"/>
    <property type="match status" value="1"/>
</dbReference>
<dbReference type="Pfam" id="PF00271">
    <property type="entry name" value="Helicase_C"/>
    <property type="match status" value="1"/>
</dbReference>
<dbReference type="Pfam" id="PF00646">
    <property type="entry name" value="F-box"/>
    <property type="match status" value="1"/>
</dbReference>
<dbReference type="PROSITE" id="PS51195">
    <property type="entry name" value="Q_MOTIF"/>
    <property type="match status" value="1"/>
</dbReference>
<sequence>MSTRTSWADLAANSAAENVTAGSSASNGAAGTTSAPGRSSYVPPHLRNRQASSDPPAPAPAPAYNGPVASNDRPGYGGGFRWGGPRNDYNRSGYGGGRAGGLGGGRGGGWDRGREREVNPFEDDDDADQAFNDLENTGINFDAYEDIPVETSGDNVPPPVNTFADVDLGDALNQNIRRCKYVKPTPVQRHTIPISLAGRDLMACAQTGSGKTAAFCFPIISGIMRGQAPQRPVRGARTVYPLALILSPTRELSMQIHDEAKKFSYQTGVKVVVAYGGAPINQQLRELERGVDILVATPGRLVDLLERARVSLQMIRYLALDEADRMLDMGFEPQIRKIVEQMDMPPPGVRQTMLFSATFPKEIQVHDIRYTYLRDDRKLLQVSCSACLSYLVYINLRLASDFLANYIFLAVGRVGSSTDLIVQRVEFVHESDKRSHLMDLLHAQRANGVQGKQALTLVFVETKKGADALEHWLCINGFPATTIHGDRTQQERELALRSFKTGNTPILVATDVAARGLDIPHVAHVVNFDLPNDIDDYVHRIGRTGRAGKSGLATAFFNENNASLAKALAELMQESNQEVPAWLTRYAARASYGGGRNRRSGGGRFGARDFRRDSSFSRGGSDYYSGGSSSAGYGASGGYGGGGGGGGGGYGPGVYESVLARMDHRRSPNAQRGFRVQAPLVDSVSCYCKVDAGIKTVAEARKFVPGSKLCIQPDINPNAHRSKNSRRERSRVQRPLLPGLPDDLAIACLIRVPRAEHRKLRLVCKRWKSLLAGNFFYSQRKSLGMAEEWVYVFKRDRDGKVSWNAFDPVYQLWQPLPPVPKEYSEALGFGCAVLSGCNLYLFGGKDPLRGSMRRVIFYSARTNKWLRAPDMLRKRHFFGSCVINNCLYVAGGECEGIQRTLRSAEVYDPNKNRWSFIADMSTAMVPFIGVVYDRKWFLKGLGSHREVMSEAYNPETNTWTPISDGMVAGWRNPSISLNGCLYALDCRDGCKLRIYDGATDSWHKFIDSKLHLGSSRALEAAAIVPLNGKLCIIRNNMSISLVDVSSPDKHVETNPRIWENIAGRGHIRTLFSNILSSIAGRSGLKSHIVHCQVLQA</sequence>
<evidence type="ECO:0000256" key="1">
    <source>
        <dbReference type="ARBA" id="ARBA00022441"/>
    </source>
</evidence>
<keyword evidence="6" id="KW-0067">ATP-binding</keyword>
<feature type="region of interest" description="Disordered" evidence="10">
    <location>
        <begin position="16"/>
        <end position="86"/>
    </location>
</feature>
<feature type="domain" description="Helicase ATP-binding" evidence="11">
    <location>
        <begin position="192"/>
        <end position="377"/>
    </location>
</feature>
<evidence type="ECO:0000259" key="11">
    <source>
        <dbReference type="PROSITE" id="PS51192"/>
    </source>
</evidence>
<dbReference type="PANTHER" id="PTHR46344:SF3">
    <property type="entry name" value="F-BOX DOMAIN-CONTAINING PROTEIN"/>
    <property type="match status" value="1"/>
</dbReference>
<feature type="domain" description="Helicase C-terminal" evidence="12">
    <location>
        <begin position="420"/>
        <end position="587"/>
    </location>
</feature>
<feature type="short sequence motif" description="Q motif" evidence="9">
    <location>
        <begin position="161"/>
        <end position="189"/>
    </location>
</feature>
<evidence type="ECO:0000256" key="9">
    <source>
        <dbReference type="PROSITE-ProRule" id="PRU00552"/>
    </source>
</evidence>
<dbReference type="CDD" id="cd18787">
    <property type="entry name" value="SF2_C_DEAD"/>
    <property type="match status" value="1"/>
</dbReference>
<keyword evidence="15" id="KW-1185">Reference proteome</keyword>
<keyword evidence="1" id="KW-0880">Kelch repeat</keyword>
<reference evidence="14 15" key="1">
    <citation type="submission" date="2021-02" db="EMBL/GenBank/DDBJ databases">
        <title>Plant Genome Project.</title>
        <authorList>
            <person name="Zhang R.-G."/>
        </authorList>
    </citation>
    <scope>NUCLEOTIDE SEQUENCE [LARGE SCALE GENOMIC DNA]</scope>
    <source>
        <tissue evidence="14">Leaves</tissue>
    </source>
</reference>
<organism evidence="14 15">
    <name type="scientific">Xanthoceras sorbifolium</name>
    <dbReference type="NCBI Taxonomy" id="99658"/>
    <lineage>
        <taxon>Eukaryota</taxon>
        <taxon>Viridiplantae</taxon>
        <taxon>Streptophyta</taxon>
        <taxon>Embryophyta</taxon>
        <taxon>Tracheophyta</taxon>
        <taxon>Spermatophyta</taxon>
        <taxon>Magnoliopsida</taxon>
        <taxon>eudicotyledons</taxon>
        <taxon>Gunneridae</taxon>
        <taxon>Pentapetalae</taxon>
        <taxon>rosids</taxon>
        <taxon>malvids</taxon>
        <taxon>Sapindales</taxon>
        <taxon>Sapindaceae</taxon>
        <taxon>Xanthoceroideae</taxon>
        <taxon>Xanthoceras</taxon>
    </lineage>
</organism>
<dbReference type="Pfam" id="PF00270">
    <property type="entry name" value="DEAD"/>
    <property type="match status" value="1"/>
</dbReference>
<name>A0ABQ8HH68_9ROSI</name>
<evidence type="ECO:0000256" key="8">
    <source>
        <dbReference type="ARBA" id="ARBA00047984"/>
    </source>
</evidence>
<dbReference type="InterPro" id="IPR006652">
    <property type="entry name" value="Kelch_1"/>
</dbReference>
<feature type="domain" description="DEAD-box RNA helicase Q" evidence="13">
    <location>
        <begin position="161"/>
        <end position="189"/>
    </location>
</feature>
<dbReference type="InterPro" id="IPR036047">
    <property type="entry name" value="F-box-like_dom_sf"/>
</dbReference>
<evidence type="ECO:0000256" key="2">
    <source>
        <dbReference type="ARBA" id="ARBA00022737"/>
    </source>
</evidence>
<dbReference type="SMART" id="SM00487">
    <property type="entry name" value="DEXDc"/>
    <property type="match status" value="1"/>
</dbReference>
<evidence type="ECO:0000259" key="13">
    <source>
        <dbReference type="PROSITE" id="PS51195"/>
    </source>
</evidence>
<evidence type="ECO:0000259" key="12">
    <source>
        <dbReference type="PROSITE" id="PS51194"/>
    </source>
</evidence>
<dbReference type="PROSITE" id="PS51192">
    <property type="entry name" value="HELICASE_ATP_BIND_1"/>
    <property type="match status" value="1"/>
</dbReference>
<dbReference type="SMART" id="SM00490">
    <property type="entry name" value="HELICc"/>
    <property type="match status" value="1"/>
</dbReference>
<comment type="catalytic activity">
    <reaction evidence="8">
        <text>ATP + H2O = ADP + phosphate + H(+)</text>
        <dbReference type="Rhea" id="RHEA:13065"/>
        <dbReference type="ChEBI" id="CHEBI:15377"/>
        <dbReference type="ChEBI" id="CHEBI:15378"/>
        <dbReference type="ChEBI" id="CHEBI:30616"/>
        <dbReference type="ChEBI" id="CHEBI:43474"/>
        <dbReference type="ChEBI" id="CHEBI:456216"/>
        <dbReference type="EC" id="3.6.4.13"/>
    </reaction>
</comment>
<proteinExistence type="predicted"/>
<dbReference type="InterPro" id="IPR015915">
    <property type="entry name" value="Kelch-typ_b-propeller"/>
</dbReference>
<keyword evidence="5" id="KW-0347">Helicase</keyword>
<evidence type="ECO:0000313" key="15">
    <source>
        <dbReference type="Proteomes" id="UP000827721"/>
    </source>
</evidence>
<dbReference type="Gene3D" id="3.40.50.300">
    <property type="entry name" value="P-loop containing nucleotide triphosphate hydrolases"/>
    <property type="match status" value="2"/>
</dbReference>
<gene>
    <name evidence="14" type="ORF">JRO89_XS10G0010700</name>
</gene>
<dbReference type="InterPro" id="IPR027417">
    <property type="entry name" value="P-loop_NTPase"/>
</dbReference>
<dbReference type="InterPro" id="IPR014014">
    <property type="entry name" value="RNA_helicase_DEAD_Q_motif"/>
</dbReference>
<comment type="caution">
    <text evidence="14">The sequence shown here is derived from an EMBL/GenBank/DDBJ whole genome shotgun (WGS) entry which is preliminary data.</text>
</comment>
<feature type="compositionally biased region" description="Low complexity" evidence="10">
    <location>
        <begin position="20"/>
        <end position="35"/>
    </location>
</feature>
<keyword evidence="3" id="KW-0547">Nucleotide-binding</keyword>
<feature type="region of interest" description="Disordered" evidence="10">
    <location>
        <begin position="714"/>
        <end position="734"/>
    </location>
</feature>
<evidence type="ECO:0000256" key="10">
    <source>
        <dbReference type="SAM" id="MobiDB-lite"/>
    </source>
</evidence>
<keyword evidence="4" id="KW-0378">Hydrolase</keyword>
<dbReference type="Gene3D" id="2.120.10.80">
    <property type="entry name" value="Kelch-type beta propeller"/>
    <property type="match status" value="1"/>
</dbReference>
<dbReference type="SUPFAM" id="SSF52540">
    <property type="entry name" value="P-loop containing nucleoside triphosphate hydrolases"/>
    <property type="match status" value="1"/>
</dbReference>
<dbReference type="EMBL" id="JAFEMO010000010">
    <property type="protein sequence ID" value="KAH7560399.1"/>
    <property type="molecule type" value="Genomic_DNA"/>
</dbReference>
<dbReference type="CDD" id="cd22152">
    <property type="entry name" value="F-box_AtAFR-like"/>
    <property type="match status" value="1"/>
</dbReference>
<evidence type="ECO:0000256" key="5">
    <source>
        <dbReference type="ARBA" id="ARBA00022806"/>
    </source>
</evidence>
<evidence type="ECO:0000256" key="3">
    <source>
        <dbReference type="ARBA" id="ARBA00022741"/>
    </source>
</evidence>
<protein>
    <submittedName>
        <fullName evidence="14">Uncharacterized protein</fullName>
    </submittedName>
</protein>
<dbReference type="InterPro" id="IPR001810">
    <property type="entry name" value="F-box_dom"/>
</dbReference>
<dbReference type="InterPro" id="IPR014001">
    <property type="entry name" value="Helicase_ATP-bd"/>
</dbReference>
<dbReference type="SUPFAM" id="SSF81383">
    <property type="entry name" value="F-box domain"/>
    <property type="match status" value="1"/>
</dbReference>
<evidence type="ECO:0000256" key="4">
    <source>
        <dbReference type="ARBA" id="ARBA00022801"/>
    </source>
</evidence>
<accession>A0ABQ8HH68</accession>
<keyword evidence="2" id="KW-0677">Repeat</keyword>
<dbReference type="SMART" id="SM00612">
    <property type="entry name" value="Kelch"/>
    <property type="match status" value="2"/>
</dbReference>
<dbReference type="CDD" id="cd17967">
    <property type="entry name" value="DEADc_DDX3_DDX4"/>
    <property type="match status" value="1"/>
</dbReference>
<keyword evidence="7" id="KW-0694">RNA-binding</keyword>
<evidence type="ECO:0000256" key="7">
    <source>
        <dbReference type="ARBA" id="ARBA00022884"/>
    </source>
</evidence>
<dbReference type="SUPFAM" id="SSF117281">
    <property type="entry name" value="Kelch motif"/>
    <property type="match status" value="1"/>
</dbReference>
<evidence type="ECO:0000256" key="6">
    <source>
        <dbReference type="ARBA" id="ARBA00022840"/>
    </source>
</evidence>
<dbReference type="InterPro" id="IPR044763">
    <property type="entry name" value="Ded1/Dbp1_DEADc"/>
</dbReference>
<dbReference type="InterPro" id="IPR011545">
    <property type="entry name" value="DEAD/DEAH_box_helicase_dom"/>
</dbReference>